<dbReference type="KEGG" id="nda:Ndas_4377"/>
<feature type="compositionally biased region" description="Pro residues" evidence="1">
    <location>
        <begin position="51"/>
        <end position="61"/>
    </location>
</feature>
<keyword evidence="2" id="KW-1133">Transmembrane helix</keyword>
<feature type="compositionally biased region" description="Low complexity" evidence="1">
    <location>
        <begin position="35"/>
        <end position="50"/>
    </location>
</feature>
<dbReference type="Proteomes" id="UP000002219">
    <property type="component" value="Chromosome 1"/>
</dbReference>
<evidence type="ECO:0000256" key="1">
    <source>
        <dbReference type="SAM" id="MobiDB-lite"/>
    </source>
</evidence>
<dbReference type="STRING" id="446468.Ndas_4377"/>
<dbReference type="RefSeq" id="WP_013155373.1">
    <property type="nucleotide sequence ID" value="NC_014210.1"/>
</dbReference>
<keyword evidence="2" id="KW-0472">Membrane</keyword>
<protein>
    <submittedName>
        <fullName evidence="4">Uncharacterized protein</fullName>
    </submittedName>
</protein>
<keyword evidence="5" id="KW-1185">Reference proteome</keyword>
<keyword evidence="3" id="KW-0732">Signal</keyword>
<evidence type="ECO:0000256" key="3">
    <source>
        <dbReference type="SAM" id="SignalP"/>
    </source>
</evidence>
<evidence type="ECO:0000313" key="5">
    <source>
        <dbReference type="Proteomes" id="UP000002219"/>
    </source>
</evidence>
<organism evidence="4 5">
    <name type="scientific">Nocardiopsis dassonvillei (strain ATCC 23218 / DSM 43111 / CIP 107115 / JCM 7437 / KCTC 9190 / NBRC 14626 / NCTC 10488 / NRRL B-5397 / IMRU 509)</name>
    <name type="common">Actinomadura dassonvillei</name>
    <dbReference type="NCBI Taxonomy" id="446468"/>
    <lineage>
        <taxon>Bacteria</taxon>
        <taxon>Bacillati</taxon>
        <taxon>Actinomycetota</taxon>
        <taxon>Actinomycetes</taxon>
        <taxon>Streptosporangiales</taxon>
        <taxon>Nocardiopsidaceae</taxon>
        <taxon>Nocardiopsis</taxon>
    </lineage>
</organism>
<feature type="signal peptide" evidence="3">
    <location>
        <begin position="1"/>
        <end position="39"/>
    </location>
</feature>
<feature type="compositionally biased region" description="Acidic residues" evidence="1">
    <location>
        <begin position="188"/>
        <end position="200"/>
    </location>
</feature>
<reference evidence="4 5" key="1">
    <citation type="journal article" date="2010" name="Stand. Genomic Sci.">
        <title>Complete genome sequence of Nocardiopsis dassonvillei type strain (IMRU 509).</title>
        <authorList>
            <person name="Sun H."/>
            <person name="Lapidus A."/>
            <person name="Nolan M."/>
            <person name="Lucas S."/>
            <person name="Del Rio T.G."/>
            <person name="Tice H."/>
            <person name="Cheng J.F."/>
            <person name="Tapia R."/>
            <person name="Han C."/>
            <person name="Goodwin L."/>
            <person name="Pitluck S."/>
            <person name="Pagani I."/>
            <person name="Ivanova N."/>
            <person name="Mavromatis K."/>
            <person name="Mikhailova N."/>
            <person name="Pati A."/>
            <person name="Chen A."/>
            <person name="Palaniappan K."/>
            <person name="Land M."/>
            <person name="Hauser L."/>
            <person name="Chang Y.J."/>
            <person name="Jeffries C.D."/>
            <person name="Djao O.D."/>
            <person name="Rohde M."/>
            <person name="Sikorski J."/>
            <person name="Goker M."/>
            <person name="Woyke T."/>
            <person name="Bristow J."/>
            <person name="Eisen J.A."/>
            <person name="Markowitz V."/>
            <person name="Hugenholtz P."/>
            <person name="Kyrpides N.C."/>
            <person name="Klenk H.P."/>
        </authorList>
    </citation>
    <scope>NUCLEOTIDE SEQUENCE [LARGE SCALE GENOMIC DNA]</scope>
    <source>
        <strain evidence="5">ATCC 23218 / DSM 43111 / CIP 107115 / JCM 7437 / KCTC 9190 / NBRC 14626 / NCTC 10488 / NRRL B-5397 / IMRU 509</strain>
    </source>
</reference>
<proteinExistence type="predicted"/>
<evidence type="ECO:0000256" key="2">
    <source>
        <dbReference type="SAM" id="Phobius"/>
    </source>
</evidence>
<feature type="compositionally biased region" description="Gly residues" evidence="1">
    <location>
        <begin position="220"/>
        <end position="241"/>
    </location>
</feature>
<feature type="chain" id="PRO_5003092533" evidence="3">
    <location>
        <begin position="40"/>
        <end position="354"/>
    </location>
</feature>
<evidence type="ECO:0000313" key="4">
    <source>
        <dbReference type="EMBL" id="ADH69766.1"/>
    </source>
</evidence>
<name>D7AWZ6_NOCDD</name>
<dbReference type="OrthoDB" id="3427266at2"/>
<feature type="region of interest" description="Disordered" evidence="1">
    <location>
        <begin position="167"/>
        <end position="309"/>
    </location>
</feature>
<accession>D7AWZ6</accession>
<gene>
    <name evidence="4" type="ordered locus">Ndas_4377</name>
</gene>
<sequence length="354" mass="35440">MPTNAARPPLTPGRRRTAIALGAVFVGSSLVAAMSPAHAEPSPSASASPAPSTPPSSPEPDPSAVVSFERDSDEVKLGDSAVNPLTATNTGDASVCLLAMSVDTGGFGVRGFTPQEVAPGQEASAGEVTGATRERAEVTATLTYALAQEGVACAALEPASTHTVATGTWTVSIARPEPTTPPEQTGEPTDEPTETEEPDDTTSPSDTPRPDPTRDDDRGGNSGGGSGGSGGSGGGGSGGSDGAPRSSGRVDDVPTSDVPTTRDSFPDLPSDEAALPGVVPGAENLAELPTVTPGAQDDDLDGTEVAADHSDLGPNMAPAVLLAAFLLALLLAAPLAPVRRVRVGGGYQGRRRRK</sequence>
<dbReference type="AlphaFoldDB" id="D7AWZ6"/>
<feature type="transmembrane region" description="Helical" evidence="2">
    <location>
        <begin position="316"/>
        <end position="336"/>
    </location>
</feature>
<feature type="compositionally biased region" description="Basic and acidic residues" evidence="1">
    <location>
        <begin position="208"/>
        <end position="219"/>
    </location>
</feature>
<feature type="region of interest" description="Disordered" evidence="1">
    <location>
        <begin position="35"/>
        <end position="69"/>
    </location>
</feature>
<dbReference type="HOGENOM" id="CLU_782630_0_0_11"/>
<dbReference type="GeneID" id="91486915"/>
<keyword evidence="2" id="KW-0812">Transmembrane</keyword>
<dbReference type="EMBL" id="CP002040">
    <property type="protein sequence ID" value="ADH69766.1"/>
    <property type="molecule type" value="Genomic_DNA"/>
</dbReference>